<gene>
    <name evidence="2" type="ORF">BHL82_10050</name>
    <name evidence="1" type="ORF">BHL83_09785</name>
</gene>
<evidence type="ECO:0000313" key="4">
    <source>
        <dbReference type="Proteomes" id="UP000194286"/>
    </source>
</evidence>
<reference evidence="2 4" key="1">
    <citation type="submission" date="2016-09" db="EMBL/GenBank/DDBJ databases">
        <title>Lactobacillus reuteri KLR3005, genome sequencing and assembly.</title>
        <authorList>
            <person name="Lee J.-Y."/>
            <person name="Kim E.B."/>
            <person name="Choi Y.-J."/>
        </authorList>
    </citation>
    <scope>NUCLEOTIDE SEQUENCE [LARGE SCALE GENOMIC DNA]</scope>
    <source>
        <strain evidence="2 4">KLR3005</strain>
    </source>
</reference>
<accession>A0A1Y2UGJ2</accession>
<name>A0A1Y2UGJ2_LIMRT</name>
<evidence type="ECO:0000313" key="3">
    <source>
        <dbReference type="Proteomes" id="UP000194219"/>
    </source>
</evidence>
<evidence type="ECO:0000313" key="2">
    <source>
        <dbReference type="EMBL" id="OTA81261.1"/>
    </source>
</evidence>
<dbReference type="RefSeq" id="WP_086129299.1">
    <property type="nucleotide sequence ID" value="NZ_MIMF01000002.1"/>
</dbReference>
<protein>
    <submittedName>
        <fullName evidence="2">Uncharacterized protein</fullName>
    </submittedName>
</protein>
<dbReference type="EMBL" id="MIMU01000144">
    <property type="protein sequence ID" value="OTA81261.1"/>
    <property type="molecule type" value="Genomic_DNA"/>
</dbReference>
<dbReference type="Proteomes" id="UP000194219">
    <property type="component" value="Unassembled WGS sequence"/>
</dbReference>
<dbReference type="EMBL" id="MIMV01000252">
    <property type="protein sequence ID" value="OTA81252.1"/>
    <property type="molecule type" value="Genomic_DNA"/>
</dbReference>
<proteinExistence type="predicted"/>
<dbReference type="Proteomes" id="UP000194286">
    <property type="component" value="Unassembled WGS sequence"/>
</dbReference>
<sequence>MQFSISGKLPQNYTDYDVDSDNGRLNKYVNAIAERLTDDEYHELCHQLHGTKSEFDGDDDGEVHMDYVDKKYYAVKSALYRGIFWATMSQLDELDESKFDE</sequence>
<dbReference type="AlphaFoldDB" id="A0A1Y2UGJ2"/>
<reference evidence="1 3" key="2">
    <citation type="submission" date="2016-09" db="EMBL/GenBank/DDBJ databases">
        <title>Lactobacillus reuteri KLR3006, genome sequencing and assembly.</title>
        <authorList>
            <person name="Lee J.-Y."/>
            <person name="Kim E.B."/>
            <person name="Choi Y.-J."/>
        </authorList>
    </citation>
    <scope>NUCLEOTIDE SEQUENCE [LARGE SCALE GENOMIC DNA]</scope>
    <source>
        <strain evidence="1 3">KLR3006</strain>
    </source>
</reference>
<organism evidence="2 4">
    <name type="scientific">Limosilactobacillus reuteri</name>
    <name type="common">Lactobacillus reuteri</name>
    <dbReference type="NCBI Taxonomy" id="1598"/>
    <lineage>
        <taxon>Bacteria</taxon>
        <taxon>Bacillati</taxon>
        <taxon>Bacillota</taxon>
        <taxon>Bacilli</taxon>
        <taxon>Lactobacillales</taxon>
        <taxon>Lactobacillaceae</taxon>
        <taxon>Limosilactobacillus</taxon>
    </lineage>
</organism>
<evidence type="ECO:0000313" key="1">
    <source>
        <dbReference type="EMBL" id="OTA81252.1"/>
    </source>
</evidence>
<comment type="caution">
    <text evidence="2">The sequence shown here is derived from an EMBL/GenBank/DDBJ whole genome shotgun (WGS) entry which is preliminary data.</text>
</comment>